<reference evidence="1" key="1">
    <citation type="submission" date="2012-04" db="EMBL/GenBank/DDBJ databases">
        <title>The Genome Sequence of Loa loa.</title>
        <authorList>
            <consortium name="The Broad Institute Genome Sequencing Platform"/>
            <consortium name="Broad Institute Genome Sequencing Center for Infectious Disease"/>
            <person name="Nutman T.B."/>
            <person name="Fink D.L."/>
            <person name="Russ C."/>
            <person name="Young S."/>
            <person name="Zeng Q."/>
            <person name="Gargeya S."/>
            <person name="Alvarado L."/>
            <person name="Berlin A."/>
            <person name="Chapman S.B."/>
            <person name="Chen Z."/>
            <person name="Freedman E."/>
            <person name="Gellesch M."/>
            <person name="Goldberg J."/>
            <person name="Griggs A."/>
            <person name="Gujja S."/>
            <person name="Heilman E.R."/>
            <person name="Heiman D."/>
            <person name="Howarth C."/>
            <person name="Mehta T."/>
            <person name="Neiman D."/>
            <person name="Pearson M."/>
            <person name="Roberts A."/>
            <person name="Saif S."/>
            <person name="Shea T."/>
            <person name="Shenoy N."/>
            <person name="Sisk P."/>
            <person name="Stolte C."/>
            <person name="Sykes S."/>
            <person name="White J."/>
            <person name="Yandava C."/>
            <person name="Haas B."/>
            <person name="Henn M.R."/>
            <person name="Nusbaum C."/>
            <person name="Birren B."/>
        </authorList>
    </citation>
    <scope>NUCLEOTIDE SEQUENCE [LARGE SCALE GENOMIC DNA]</scope>
</reference>
<name>A0A1I7VJH4_LOALO</name>
<protein>
    <submittedName>
        <fullName evidence="2">Transmembrane protein</fullName>
    </submittedName>
</protein>
<keyword evidence="1" id="KW-1185">Reference proteome</keyword>
<reference evidence="2" key="2">
    <citation type="submission" date="2016-11" db="UniProtKB">
        <authorList>
            <consortium name="WormBaseParasite"/>
        </authorList>
    </citation>
    <scope>IDENTIFICATION</scope>
</reference>
<dbReference type="eggNOG" id="KOG3617">
    <property type="taxonomic scope" value="Eukaryota"/>
</dbReference>
<sequence>MRMEPYHYEQQKVLVQQILSLAYHIQTLKIVYQLELKLVKIANWRHCHIDDEKLDKQWILQEAVNIGAKITMINWSTISGILAVSTGITVTLLKEQPILAHMNENVG</sequence>
<proteinExistence type="predicted"/>
<evidence type="ECO:0000313" key="1">
    <source>
        <dbReference type="Proteomes" id="UP000095285"/>
    </source>
</evidence>
<evidence type="ECO:0000313" key="2">
    <source>
        <dbReference type="WBParaSite" id="EN70_3246"/>
    </source>
</evidence>
<dbReference type="Proteomes" id="UP000095285">
    <property type="component" value="Unassembled WGS sequence"/>
</dbReference>
<accession>A0A1I7VJH4</accession>
<dbReference type="AlphaFoldDB" id="A0A1I7VJH4"/>
<dbReference type="STRING" id="7209.A0A1I7VJH4"/>
<organism evidence="1 2">
    <name type="scientific">Loa loa</name>
    <name type="common">Eye worm</name>
    <name type="synonym">Filaria loa</name>
    <dbReference type="NCBI Taxonomy" id="7209"/>
    <lineage>
        <taxon>Eukaryota</taxon>
        <taxon>Metazoa</taxon>
        <taxon>Ecdysozoa</taxon>
        <taxon>Nematoda</taxon>
        <taxon>Chromadorea</taxon>
        <taxon>Rhabditida</taxon>
        <taxon>Spirurina</taxon>
        <taxon>Spiruromorpha</taxon>
        <taxon>Filarioidea</taxon>
        <taxon>Onchocercidae</taxon>
        <taxon>Loa</taxon>
    </lineage>
</organism>
<dbReference type="WBParaSite" id="EN70_3246">
    <property type="protein sequence ID" value="EN70_3246"/>
    <property type="gene ID" value="EN70_3246"/>
</dbReference>